<evidence type="ECO:0000259" key="3">
    <source>
        <dbReference type="PROSITE" id="PS50056"/>
    </source>
</evidence>
<dbReference type="SUPFAM" id="SSF52799">
    <property type="entry name" value="(Phosphotyrosine protein) phosphatases II"/>
    <property type="match status" value="1"/>
</dbReference>
<dbReference type="PROSITE" id="PS00383">
    <property type="entry name" value="TYR_PHOSPHATASE_1"/>
    <property type="match status" value="1"/>
</dbReference>
<feature type="compositionally biased region" description="Basic residues" evidence="1">
    <location>
        <begin position="105"/>
        <end position="115"/>
    </location>
</feature>
<dbReference type="PRINTS" id="PR00700">
    <property type="entry name" value="PRTYPHPHTASE"/>
</dbReference>
<protein>
    <submittedName>
        <fullName evidence="4">(pine wood nematode) hypothetical protein</fullName>
    </submittedName>
</protein>
<feature type="compositionally biased region" description="Basic and acidic residues" evidence="1">
    <location>
        <begin position="42"/>
        <end position="53"/>
    </location>
</feature>
<proteinExistence type="predicted"/>
<keyword evidence="5" id="KW-1185">Reference proteome</keyword>
<dbReference type="EMBL" id="CAJFCV020000002">
    <property type="protein sequence ID" value="CAG9100634.1"/>
    <property type="molecule type" value="Genomic_DNA"/>
</dbReference>
<dbReference type="PROSITE" id="PS50055">
    <property type="entry name" value="TYR_PHOSPHATASE_PTP"/>
    <property type="match status" value="1"/>
</dbReference>
<dbReference type="InterPro" id="IPR000387">
    <property type="entry name" value="Tyr_Pase_dom"/>
</dbReference>
<feature type="domain" description="Tyrosine-protein phosphatase" evidence="2">
    <location>
        <begin position="157"/>
        <end position="401"/>
    </location>
</feature>
<dbReference type="PANTHER" id="PTHR46163">
    <property type="entry name" value="TYROSINE-PROTEIN PHOSPHATASE-RELATED"/>
    <property type="match status" value="1"/>
</dbReference>
<dbReference type="EMBL" id="CAJFDI010000002">
    <property type="protein sequence ID" value="CAD5217240.1"/>
    <property type="molecule type" value="Genomic_DNA"/>
</dbReference>
<evidence type="ECO:0000313" key="5">
    <source>
        <dbReference type="Proteomes" id="UP000659654"/>
    </source>
</evidence>
<dbReference type="SMART" id="SM00194">
    <property type="entry name" value="PTPc"/>
    <property type="match status" value="1"/>
</dbReference>
<sequence>MEKEKDKKGHGVAQVGGFLQRLKKKAQNKFRGGDDGNGGVTAEEKSVKKKDNQKQTQARRKKNTATNTPKESKSDDTASSMVMKKKDRERDKDKEKESGLDASRSVKKKNHKKKAPNANVTVMKVVETETQIKEVPETVTDKFNFIPTMLNKELSGIRKEFNDIKAEDKAKVHMAMACQDPANADKNRYKNILCLDASRVRLSDGGYYHASAVDSRFILAQSPMFNTTAQFWDLVQNEGVEMIVQLHPCDEGRKCARYYPGKVGETNDFGVFKVANCRIDASPVEEPTLHFSHFKVSGPKGEQKVKHVFWSNFPPVGFPEPSNTMPFLWKQIKGHRKVLVHCSSGAGRSAVLVFTCQILERIQHGEEADAPRMLRNLREKRHCAIRNEMQYVYVMRIILFYFMKYNAVEMSQNLLIFVDDFDTYAKKFEREEKERKEKCPIPEATEPTDEFQN</sequence>
<dbReference type="InterPro" id="IPR052782">
    <property type="entry name" value="Oocyte-zygote_transition_reg"/>
</dbReference>
<evidence type="ECO:0000313" key="4">
    <source>
        <dbReference type="EMBL" id="CAD5217240.1"/>
    </source>
</evidence>
<accession>A0A7I8WXU9</accession>
<dbReference type="SMART" id="SM00404">
    <property type="entry name" value="PTPc_motif"/>
    <property type="match status" value="1"/>
</dbReference>
<reference evidence="4" key="1">
    <citation type="submission" date="2020-09" db="EMBL/GenBank/DDBJ databases">
        <authorList>
            <person name="Kikuchi T."/>
        </authorList>
    </citation>
    <scope>NUCLEOTIDE SEQUENCE</scope>
    <source>
        <strain evidence="4">Ka4C1</strain>
    </source>
</reference>
<dbReference type="InterPro" id="IPR016130">
    <property type="entry name" value="Tyr_Pase_AS"/>
</dbReference>
<name>A0A7I8WXU9_BURXY</name>
<dbReference type="Proteomes" id="UP000659654">
    <property type="component" value="Unassembled WGS sequence"/>
</dbReference>
<dbReference type="AlphaFoldDB" id="A0A7I8WXU9"/>
<dbReference type="CDD" id="cd00047">
    <property type="entry name" value="PTPc"/>
    <property type="match status" value="1"/>
</dbReference>
<dbReference type="InterPro" id="IPR000242">
    <property type="entry name" value="PTP_cat"/>
</dbReference>
<feature type="domain" description="Tyrosine specific protein phosphatases" evidence="3">
    <location>
        <begin position="333"/>
        <end position="392"/>
    </location>
</feature>
<dbReference type="PROSITE" id="PS50056">
    <property type="entry name" value="TYR_PHOSPHATASE_2"/>
    <property type="match status" value="1"/>
</dbReference>
<feature type="region of interest" description="Disordered" evidence="1">
    <location>
        <begin position="1"/>
        <end position="119"/>
    </location>
</feature>
<gene>
    <name evidence="4" type="ORF">BXYJ_LOCUS4936</name>
</gene>
<organism evidence="4 5">
    <name type="scientific">Bursaphelenchus xylophilus</name>
    <name type="common">Pinewood nematode worm</name>
    <name type="synonym">Aphelenchoides xylophilus</name>
    <dbReference type="NCBI Taxonomy" id="6326"/>
    <lineage>
        <taxon>Eukaryota</taxon>
        <taxon>Metazoa</taxon>
        <taxon>Ecdysozoa</taxon>
        <taxon>Nematoda</taxon>
        <taxon>Chromadorea</taxon>
        <taxon>Rhabditida</taxon>
        <taxon>Tylenchina</taxon>
        <taxon>Tylenchomorpha</taxon>
        <taxon>Aphelenchoidea</taxon>
        <taxon>Aphelenchoididae</taxon>
        <taxon>Bursaphelenchus</taxon>
    </lineage>
</organism>
<dbReference type="OrthoDB" id="6781387at2759"/>
<dbReference type="InterPro" id="IPR029021">
    <property type="entry name" value="Prot-tyrosine_phosphatase-like"/>
</dbReference>
<dbReference type="SMR" id="A0A7I8WXU9"/>
<dbReference type="InterPro" id="IPR003595">
    <property type="entry name" value="Tyr_Pase_cat"/>
</dbReference>
<dbReference type="Pfam" id="PF00102">
    <property type="entry name" value="Y_phosphatase"/>
    <property type="match status" value="1"/>
</dbReference>
<feature type="compositionally biased region" description="Basic and acidic residues" evidence="1">
    <location>
        <begin position="84"/>
        <end position="99"/>
    </location>
</feature>
<dbReference type="GO" id="GO:0004725">
    <property type="term" value="F:protein tyrosine phosphatase activity"/>
    <property type="evidence" value="ECO:0007669"/>
    <property type="project" value="InterPro"/>
</dbReference>
<evidence type="ECO:0000259" key="2">
    <source>
        <dbReference type="PROSITE" id="PS50055"/>
    </source>
</evidence>
<evidence type="ECO:0000256" key="1">
    <source>
        <dbReference type="SAM" id="MobiDB-lite"/>
    </source>
</evidence>
<dbReference type="Gene3D" id="3.90.190.10">
    <property type="entry name" value="Protein tyrosine phosphatase superfamily"/>
    <property type="match status" value="1"/>
</dbReference>
<dbReference type="Proteomes" id="UP000582659">
    <property type="component" value="Unassembled WGS sequence"/>
</dbReference>
<feature type="region of interest" description="Disordered" evidence="1">
    <location>
        <begin position="432"/>
        <end position="453"/>
    </location>
</feature>
<comment type="caution">
    <text evidence="4">The sequence shown here is derived from an EMBL/GenBank/DDBJ whole genome shotgun (WGS) entry which is preliminary data.</text>
</comment>